<dbReference type="Proteomes" id="UP000185783">
    <property type="component" value="Unassembled WGS sequence"/>
</dbReference>
<dbReference type="Pfam" id="PF06897">
    <property type="entry name" value="DUF1269"/>
    <property type="match status" value="1"/>
</dbReference>
<sequence length="172" mass="18140">MSNLVVIAYPTLEKAEEVREKLFAFQKEYLIQMGDAVIAEKKPNGHIKLHQIFSPTGAGAATGSLWGLLIGVLFMVPLAGVAVGAASGALAGALSDFGINDKFMKQVASTLQPGNAALFVLINKVTLDKVLAGLEGTGGEIMQTSLDHSKEEALRKALHEHIKENEQSGSAA</sequence>
<dbReference type="RefSeq" id="WP_028479945.1">
    <property type="nucleotide sequence ID" value="NZ_LVVZ01000005.1"/>
</dbReference>
<gene>
    <name evidence="2" type="ORF">A3843_04405</name>
</gene>
<keyword evidence="3" id="KW-1185">Reference proteome</keyword>
<comment type="caution">
    <text evidence="2">The sequence shown here is derived from an EMBL/GenBank/DDBJ whole genome shotgun (WGS) entry which is preliminary data.</text>
</comment>
<organism evidence="2 3">
    <name type="scientific">Pseudovibrio exalbescens</name>
    <dbReference type="NCBI Taxonomy" id="197461"/>
    <lineage>
        <taxon>Bacteria</taxon>
        <taxon>Pseudomonadati</taxon>
        <taxon>Pseudomonadota</taxon>
        <taxon>Alphaproteobacteria</taxon>
        <taxon>Hyphomicrobiales</taxon>
        <taxon>Stappiaceae</taxon>
        <taxon>Pseudovibrio</taxon>
    </lineage>
</organism>
<name>A0A1U7JLG1_9HYPH</name>
<keyword evidence="1" id="KW-0472">Membrane</keyword>
<dbReference type="OrthoDB" id="275223at2"/>
<dbReference type="STRING" id="197461.A3843_04405"/>
<protein>
    <recommendedName>
        <fullName evidence="4">DUF1269 domain-containing protein</fullName>
    </recommendedName>
</protein>
<evidence type="ECO:0008006" key="4">
    <source>
        <dbReference type="Google" id="ProtNLM"/>
    </source>
</evidence>
<feature type="transmembrane region" description="Helical" evidence="1">
    <location>
        <begin position="65"/>
        <end position="94"/>
    </location>
</feature>
<dbReference type="EMBL" id="LVVZ01000005">
    <property type="protein sequence ID" value="OKL45557.1"/>
    <property type="molecule type" value="Genomic_DNA"/>
</dbReference>
<evidence type="ECO:0000313" key="3">
    <source>
        <dbReference type="Proteomes" id="UP000185783"/>
    </source>
</evidence>
<proteinExistence type="predicted"/>
<keyword evidence="1" id="KW-1133">Transmembrane helix</keyword>
<dbReference type="AlphaFoldDB" id="A0A1U7JLG1"/>
<evidence type="ECO:0000256" key="1">
    <source>
        <dbReference type="SAM" id="Phobius"/>
    </source>
</evidence>
<accession>A0A1U7JLG1</accession>
<evidence type="ECO:0000313" key="2">
    <source>
        <dbReference type="EMBL" id="OKL45557.1"/>
    </source>
</evidence>
<keyword evidence="1" id="KW-0812">Transmembrane</keyword>
<reference evidence="2 3" key="1">
    <citation type="submission" date="2016-03" db="EMBL/GenBank/DDBJ databases">
        <title>Genome sequence of Nesiotobacter sp. nov., a moderately halophilic alphaproteobacterium isolated from the Yellow Sea, China.</title>
        <authorList>
            <person name="Zhang G."/>
            <person name="Zhang R."/>
        </authorList>
    </citation>
    <scope>NUCLEOTIDE SEQUENCE [LARGE SCALE GENOMIC DNA]</scope>
    <source>
        <strain evidence="2 3">WB1-6</strain>
    </source>
</reference>
<dbReference type="InterPro" id="IPR009200">
    <property type="entry name" value="DUF1269_membrane"/>
</dbReference>